<organism evidence="1 2">
    <name type="scientific">Trichoderma longibrachiatum ATCC 18648</name>
    <dbReference type="NCBI Taxonomy" id="983965"/>
    <lineage>
        <taxon>Eukaryota</taxon>
        <taxon>Fungi</taxon>
        <taxon>Dikarya</taxon>
        <taxon>Ascomycota</taxon>
        <taxon>Pezizomycotina</taxon>
        <taxon>Sordariomycetes</taxon>
        <taxon>Hypocreomycetidae</taxon>
        <taxon>Hypocreales</taxon>
        <taxon>Hypocreaceae</taxon>
        <taxon>Trichoderma</taxon>
    </lineage>
</organism>
<keyword evidence="2" id="KW-1185">Reference proteome</keyword>
<reference evidence="1 2" key="1">
    <citation type="submission" date="2016-07" db="EMBL/GenBank/DDBJ databases">
        <title>Multiple horizontal gene transfer events from other fungi enriched the ability of initially mycotrophic Trichoderma (Ascomycota) to feed on dead plant biomass.</title>
        <authorList>
            <consortium name="DOE Joint Genome Institute"/>
            <person name="Aerts A."/>
            <person name="Atanasova L."/>
            <person name="Chenthamara K."/>
            <person name="Zhang J."/>
            <person name="Grujic M."/>
            <person name="Henrissat B."/>
            <person name="Kuo A."/>
            <person name="Salamov A."/>
            <person name="Lipzen A."/>
            <person name="Labutti K."/>
            <person name="Barry K."/>
            <person name="Miao Y."/>
            <person name="Rahimi M.J."/>
            <person name="Shen Q."/>
            <person name="Grigoriev I.V."/>
            <person name="Kubicek C.P."/>
            <person name="Druzhinina I.S."/>
        </authorList>
    </citation>
    <scope>NUCLEOTIDE SEQUENCE [LARGE SCALE GENOMIC DNA]</scope>
    <source>
        <strain evidence="1 2">ATCC 18648</strain>
    </source>
</reference>
<dbReference type="AlphaFoldDB" id="A0A2T4BYG6"/>
<evidence type="ECO:0000313" key="1">
    <source>
        <dbReference type="EMBL" id="PTB74276.1"/>
    </source>
</evidence>
<sequence>MSFTRGQPLRTRHIPHGALLLCAVPSGPSRVPIGRDISRVPHPELRSTQLRHRYSASLKNIPKEAQALRKGSVQWI</sequence>
<proteinExistence type="predicted"/>
<dbReference type="Proteomes" id="UP000240760">
    <property type="component" value="Unassembled WGS sequence"/>
</dbReference>
<gene>
    <name evidence="1" type="ORF">M440DRAFT_1043246</name>
</gene>
<dbReference type="EMBL" id="KZ679136">
    <property type="protein sequence ID" value="PTB74276.1"/>
    <property type="molecule type" value="Genomic_DNA"/>
</dbReference>
<protein>
    <submittedName>
        <fullName evidence="1">Uncharacterized protein</fullName>
    </submittedName>
</protein>
<accession>A0A2T4BYG6</accession>
<evidence type="ECO:0000313" key="2">
    <source>
        <dbReference type="Proteomes" id="UP000240760"/>
    </source>
</evidence>
<name>A0A2T4BYG6_TRILO</name>